<evidence type="ECO:0000313" key="1">
    <source>
        <dbReference type="EMBL" id="GAA4746275.1"/>
    </source>
</evidence>
<dbReference type="EMBL" id="BAABLP010000003">
    <property type="protein sequence ID" value="GAA4746275.1"/>
    <property type="molecule type" value="Genomic_DNA"/>
</dbReference>
<keyword evidence="2" id="KW-1185">Reference proteome</keyword>
<accession>A0ABP8Z4G5</accession>
<dbReference type="RefSeq" id="WP_345480772.1">
    <property type="nucleotide sequence ID" value="NZ_BAABLP010000003.1"/>
</dbReference>
<reference evidence="2" key="1">
    <citation type="journal article" date="2019" name="Int. J. Syst. Evol. Microbiol.">
        <title>The Global Catalogue of Microorganisms (GCM) 10K type strain sequencing project: providing services to taxonomists for standard genome sequencing and annotation.</title>
        <authorList>
            <consortium name="The Broad Institute Genomics Platform"/>
            <consortium name="The Broad Institute Genome Sequencing Center for Infectious Disease"/>
            <person name="Wu L."/>
            <person name="Ma J."/>
        </authorList>
    </citation>
    <scope>NUCLEOTIDE SEQUENCE [LARGE SCALE GENOMIC DNA]</scope>
    <source>
        <strain evidence="2">JCM 19015</strain>
    </source>
</reference>
<organism evidence="1 2">
    <name type="scientific">Amnibacterium soli</name>
    <dbReference type="NCBI Taxonomy" id="1282736"/>
    <lineage>
        <taxon>Bacteria</taxon>
        <taxon>Bacillati</taxon>
        <taxon>Actinomycetota</taxon>
        <taxon>Actinomycetes</taxon>
        <taxon>Micrococcales</taxon>
        <taxon>Microbacteriaceae</taxon>
        <taxon>Amnibacterium</taxon>
    </lineage>
</organism>
<evidence type="ECO:0000313" key="2">
    <source>
        <dbReference type="Proteomes" id="UP001500121"/>
    </source>
</evidence>
<protein>
    <submittedName>
        <fullName evidence="1">Uncharacterized protein</fullName>
    </submittedName>
</protein>
<comment type="caution">
    <text evidence="1">The sequence shown here is derived from an EMBL/GenBank/DDBJ whole genome shotgun (WGS) entry which is preliminary data.</text>
</comment>
<gene>
    <name evidence="1" type="ORF">GCM10025783_17730</name>
</gene>
<dbReference type="Proteomes" id="UP001500121">
    <property type="component" value="Unassembled WGS sequence"/>
</dbReference>
<name>A0ABP8Z4G5_9MICO</name>
<sequence length="136" mass="14573">MARIAAWTRLVSTPVGLPGLAVTPFALEQWNLTSEDLGAVSALRLSASGEPVPQPGRHLVDLVESSAVSLVEAATGVRRARGTFPDRHPVPWDVALGHAGRLVLLVNVVPPAAPATRLDWFQDSELVLLQFLRQDA</sequence>
<proteinExistence type="predicted"/>